<gene>
    <name evidence="2" type="ORF">FSB_LOCUS27918</name>
</gene>
<evidence type="ECO:0000256" key="1">
    <source>
        <dbReference type="SAM" id="MobiDB-lite"/>
    </source>
</evidence>
<sequence>MGSTPPRIHGYGATVTPSTVRSARAHRARSDVREHGEGQRAKHGSTGATANCVV</sequence>
<dbReference type="AlphaFoldDB" id="A0A2N9GBR4"/>
<evidence type="ECO:0000313" key="2">
    <source>
        <dbReference type="EMBL" id="SPD00036.1"/>
    </source>
</evidence>
<feature type="compositionally biased region" description="Basic and acidic residues" evidence="1">
    <location>
        <begin position="28"/>
        <end position="40"/>
    </location>
</feature>
<name>A0A2N9GBR4_FAGSY</name>
<protein>
    <submittedName>
        <fullName evidence="2">Uncharacterized protein</fullName>
    </submittedName>
</protein>
<reference evidence="2" key="1">
    <citation type="submission" date="2018-02" db="EMBL/GenBank/DDBJ databases">
        <authorList>
            <person name="Cohen D.B."/>
            <person name="Kent A.D."/>
        </authorList>
    </citation>
    <scope>NUCLEOTIDE SEQUENCE</scope>
</reference>
<feature type="region of interest" description="Disordered" evidence="1">
    <location>
        <begin position="1"/>
        <end position="54"/>
    </location>
</feature>
<accession>A0A2N9GBR4</accession>
<organism evidence="2">
    <name type="scientific">Fagus sylvatica</name>
    <name type="common">Beechnut</name>
    <dbReference type="NCBI Taxonomy" id="28930"/>
    <lineage>
        <taxon>Eukaryota</taxon>
        <taxon>Viridiplantae</taxon>
        <taxon>Streptophyta</taxon>
        <taxon>Embryophyta</taxon>
        <taxon>Tracheophyta</taxon>
        <taxon>Spermatophyta</taxon>
        <taxon>Magnoliopsida</taxon>
        <taxon>eudicotyledons</taxon>
        <taxon>Gunneridae</taxon>
        <taxon>Pentapetalae</taxon>
        <taxon>rosids</taxon>
        <taxon>fabids</taxon>
        <taxon>Fagales</taxon>
        <taxon>Fagaceae</taxon>
        <taxon>Fagus</taxon>
    </lineage>
</organism>
<proteinExistence type="predicted"/>
<dbReference type="EMBL" id="OIVN01002037">
    <property type="protein sequence ID" value="SPD00036.1"/>
    <property type="molecule type" value="Genomic_DNA"/>
</dbReference>